<evidence type="ECO:0000256" key="1">
    <source>
        <dbReference type="SAM" id="MobiDB-lite"/>
    </source>
</evidence>
<feature type="region of interest" description="Disordered" evidence="1">
    <location>
        <begin position="103"/>
        <end position="124"/>
    </location>
</feature>
<name>A0A1G4AXW5_9PEZI</name>
<reference evidence="2 3" key="1">
    <citation type="submission" date="2016-09" db="EMBL/GenBank/DDBJ databases">
        <authorList>
            <person name="Capua I."/>
            <person name="De Benedictis P."/>
            <person name="Joannis T."/>
            <person name="Lombin L.H."/>
            <person name="Cattoli G."/>
        </authorList>
    </citation>
    <scope>NUCLEOTIDE SEQUENCE [LARGE SCALE GENOMIC DNA]</scope>
    <source>
        <strain evidence="2 3">IMI 309357</strain>
    </source>
</reference>
<organism evidence="2 3">
    <name type="scientific">Colletotrichum orchidophilum</name>
    <dbReference type="NCBI Taxonomy" id="1209926"/>
    <lineage>
        <taxon>Eukaryota</taxon>
        <taxon>Fungi</taxon>
        <taxon>Dikarya</taxon>
        <taxon>Ascomycota</taxon>
        <taxon>Pezizomycotina</taxon>
        <taxon>Sordariomycetes</taxon>
        <taxon>Hypocreomycetidae</taxon>
        <taxon>Glomerellales</taxon>
        <taxon>Glomerellaceae</taxon>
        <taxon>Colletotrichum</taxon>
    </lineage>
</organism>
<dbReference type="RefSeq" id="XP_022471087.1">
    <property type="nucleotide sequence ID" value="XM_022622449.1"/>
</dbReference>
<evidence type="ECO:0000313" key="2">
    <source>
        <dbReference type="EMBL" id="OHE93923.1"/>
    </source>
</evidence>
<keyword evidence="3" id="KW-1185">Reference proteome</keyword>
<feature type="region of interest" description="Disordered" evidence="1">
    <location>
        <begin position="190"/>
        <end position="216"/>
    </location>
</feature>
<gene>
    <name evidence="2" type="ORF">CORC01_10822</name>
</gene>
<protein>
    <submittedName>
        <fullName evidence="2">Uncharacterized protein</fullName>
    </submittedName>
</protein>
<evidence type="ECO:0000313" key="3">
    <source>
        <dbReference type="Proteomes" id="UP000176998"/>
    </source>
</evidence>
<dbReference type="OrthoDB" id="427030at2759"/>
<comment type="caution">
    <text evidence="2">The sequence shown here is derived from an EMBL/GenBank/DDBJ whole genome shotgun (WGS) entry which is preliminary data.</text>
</comment>
<dbReference type="EMBL" id="MJBS01000110">
    <property type="protein sequence ID" value="OHE93923.1"/>
    <property type="molecule type" value="Genomic_DNA"/>
</dbReference>
<dbReference type="STRING" id="1209926.A0A1G4AXW5"/>
<feature type="compositionally biased region" description="Polar residues" evidence="1">
    <location>
        <begin position="202"/>
        <end position="215"/>
    </location>
</feature>
<accession>A0A1G4AXW5</accession>
<proteinExistence type="predicted"/>
<dbReference type="GeneID" id="34563959"/>
<dbReference type="AlphaFoldDB" id="A0A1G4AXW5"/>
<dbReference type="Proteomes" id="UP000176998">
    <property type="component" value="Unassembled WGS sequence"/>
</dbReference>
<sequence length="288" mass="32702">MWDKSREELLYRGTHLGVLDVQAMMKVGVWQLETVLYKDLLFFGAFSEQSWAKLGLPTIPRAELLDNAADERVGRSLVDRLFQRDGGVSRGWVIKKIVQDDGLRSRPGREGAGASGGSRAHQQRVPVACVGASRRAAPEHVQRRHTQVGNWALSPTIGIFQPCREVTFGEPHQREMYWYFANLFKNSNKGIKGRGKDRRVSNRGTKSRTAPSSYPANRVPWPASLAAYSSKRLPPTEQYMQQQQQHPHGYEVYDTDMDRSSSASSPRYDDVPVAYRVRMYQKSTHAMY</sequence>